<keyword evidence="1" id="KW-0472">Membrane</keyword>
<gene>
    <name evidence="2" type="ORF">IDJ77_07040</name>
</gene>
<feature type="transmembrane region" description="Helical" evidence="1">
    <location>
        <begin position="178"/>
        <end position="200"/>
    </location>
</feature>
<dbReference type="RefSeq" id="WP_191188231.1">
    <property type="nucleotide sequence ID" value="NZ_JACWMY010000003.1"/>
</dbReference>
<reference evidence="2 3" key="1">
    <citation type="submission" date="2020-09" db="EMBL/GenBank/DDBJ databases">
        <title>Novel species of Mucilaginibacter isolated from a glacier on the Tibetan Plateau.</title>
        <authorList>
            <person name="Liu Q."/>
            <person name="Xin Y.-H."/>
        </authorList>
    </citation>
    <scope>NUCLEOTIDE SEQUENCE [LARGE SCALE GENOMIC DNA]</scope>
    <source>
        <strain evidence="2 3">ZT4R22</strain>
    </source>
</reference>
<dbReference type="EMBL" id="JACWMY010000003">
    <property type="protein sequence ID" value="MBD1363560.1"/>
    <property type="molecule type" value="Genomic_DNA"/>
</dbReference>
<organism evidence="2 3">
    <name type="scientific">Mucilaginibacter pankratovii</name>
    <dbReference type="NCBI Taxonomy" id="2772110"/>
    <lineage>
        <taxon>Bacteria</taxon>
        <taxon>Pseudomonadati</taxon>
        <taxon>Bacteroidota</taxon>
        <taxon>Sphingobacteriia</taxon>
        <taxon>Sphingobacteriales</taxon>
        <taxon>Sphingobacteriaceae</taxon>
        <taxon>Mucilaginibacter</taxon>
    </lineage>
</organism>
<proteinExistence type="predicted"/>
<evidence type="ECO:0000313" key="3">
    <source>
        <dbReference type="Proteomes" id="UP000606600"/>
    </source>
</evidence>
<keyword evidence="3" id="KW-1185">Reference proteome</keyword>
<comment type="caution">
    <text evidence="2">The sequence shown here is derived from an EMBL/GenBank/DDBJ whole genome shotgun (WGS) entry which is preliminary data.</text>
</comment>
<feature type="transmembrane region" description="Helical" evidence="1">
    <location>
        <begin position="6"/>
        <end position="25"/>
    </location>
</feature>
<evidence type="ECO:0000256" key="1">
    <source>
        <dbReference type="SAM" id="Phobius"/>
    </source>
</evidence>
<protein>
    <recommendedName>
        <fullName evidence="4">PQ loop repeat protein</fullName>
    </recommendedName>
</protein>
<keyword evidence="1" id="KW-1133">Transmembrane helix</keyword>
<dbReference type="Proteomes" id="UP000606600">
    <property type="component" value="Unassembled WGS sequence"/>
</dbReference>
<keyword evidence="1" id="KW-0812">Transmembrane</keyword>
<evidence type="ECO:0000313" key="2">
    <source>
        <dbReference type="EMBL" id="MBD1363560.1"/>
    </source>
</evidence>
<feature type="transmembrane region" description="Helical" evidence="1">
    <location>
        <begin position="206"/>
        <end position="228"/>
    </location>
</feature>
<feature type="transmembrane region" description="Helical" evidence="1">
    <location>
        <begin position="37"/>
        <end position="57"/>
    </location>
</feature>
<accession>A0ABR7WMM9</accession>
<evidence type="ECO:0008006" key="4">
    <source>
        <dbReference type="Google" id="ProtNLM"/>
    </source>
</evidence>
<feature type="transmembrane region" description="Helical" evidence="1">
    <location>
        <begin position="77"/>
        <end position="100"/>
    </location>
</feature>
<feature type="transmembrane region" description="Helical" evidence="1">
    <location>
        <begin position="148"/>
        <end position="166"/>
    </location>
</feature>
<name>A0ABR7WMM9_9SPHI</name>
<feature type="transmembrane region" description="Helical" evidence="1">
    <location>
        <begin position="112"/>
        <end position="136"/>
    </location>
</feature>
<sequence>MNNFTDEVSTTILIAALLFIAFGKLKNESPLTGKIRMLAFYGSAIITWASTVLYLALAVLPIATDTKSRLLDFVSQAGAYFTLNNFLIPIALFIPVFWYFKRKIKQEHQLKQLYLLPYMPFNMIGKWGTLLFMLFFTVSEMFSTKYNIYSDISMLFPAALALWTCSRERVENEVLFEIRLRALQISFLAHYVLFVVLYWLVYGWDYFDALFCSIISMQLIFLVVFYWMKYKTSKQNQLVEAA</sequence>